<comment type="caution">
    <text evidence="2">The sequence shown here is derived from an EMBL/GenBank/DDBJ whole genome shotgun (WGS) entry which is preliminary data.</text>
</comment>
<feature type="compositionally biased region" description="Polar residues" evidence="1">
    <location>
        <begin position="75"/>
        <end position="99"/>
    </location>
</feature>
<accession>A0AAE0X731</accession>
<feature type="compositionally biased region" description="Polar residues" evidence="1">
    <location>
        <begin position="1"/>
        <end position="21"/>
    </location>
</feature>
<feature type="compositionally biased region" description="Low complexity" evidence="1">
    <location>
        <begin position="146"/>
        <end position="156"/>
    </location>
</feature>
<evidence type="ECO:0000256" key="1">
    <source>
        <dbReference type="SAM" id="MobiDB-lite"/>
    </source>
</evidence>
<sequence>MPSRSLTSPSIKKPVTRTSSQRVREWVKRSNSSREAPRTAKAPQPSPPNSQPLEIVHLGGYRVGESDAEPATITDLLSSTRRPVASRANSTDSRVTQWPGNELFAEHQERIARRDESAASTRDTKQIPSPQINHDENSRPAPLRVPSTTSSKASSPKHSDPGTLTRKNSKWKPLPGLPAQQRPSTAPETRATTNTPTSNSKHKPLPLPLPYGLGTPPPTPDSSTCGTAARAPATDTVKANNSREDESIITVGIQQDQRSSGSESAASIWRGRHTREERMWLHANYRGEAPFLLAWGLNIDRREDREEGMVILRDLMTAQANEGGGLGSS</sequence>
<proteinExistence type="predicted"/>
<feature type="compositionally biased region" description="Basic and acidic residues" evidence="1">
    <location>
        <begin position="104"/>
        <end position="125"/>
    </location>
</feature>
<evidence type="ECO:0000313" key="3">
    <source>
        <dbReference type="Proteomes" id="UP001270362"/>
    </source>
</evidence>
<feature type="compositionally biased region" description="Polar residues" evidence="1">
    <location>
        <begin position="181"/>
        <end position="199"/>
    </location>
</feature>
<name>A0AAE0X731_9PEZI</name>
<reference evidence="2" key="2">
    <citation type="submission" date="2023-06" db="EMBL/GenBank/DDBJ databases">
        <authorList>
            <consortium name="Lawrence Berkeley National Laboratory"/>
            <person name="Haridas S."/>
            <person name="Hensen N."/>
            <person name="Bonometti L."/>
            <person name="Westerberg I."/>
            <person name="Brannstrom I.O."/>
            <person name="Guillou S."/>
            <person name="Cros-Aarteil S."/>
            <person name="Calhoun S."/>
            <person name="Kuo A."/>
            <person name="Mondo S."/>
            <person name="Pangilinan J."/>
            <person name="Riley R."/>
            <person name="Labutti K."/>
            <person name="Andreopoulos B."/>
            <person name="Lipzen A."/>
            <person name="Chen C."/>
            <person name="Yanf M."/>
            <person name="Daum C."/>
            <person name="Ng V."/>
            <person name="Clum A."/>
            <person name="Steindorff A."/>
            <person name="Ohm R."/>
            <person name="Martin F."/>
            <person name="Silar P."/>
            <person name="Natvig D."/>
            <person name="Lalanne C."/>
            <person name="Gautier V."/>
            <person name="Ament-Velasquez S.L."/>
            <person name="Kruys A."/>
            <person name="Hutchinson M.I."/>
            <person name="Powell A.J."/>
            <person name="Barry K."/>
            <person name="Miller A.N."/>
            <person name="Grigoriev I.V."/>
            <person name="Debuchy R."/>
            <person name="Gladieux P."/>
            <person name="Thoren M.H."/>
            <person name="Johannesson H."/>
        </authorList>
    </citation>
    <scope>NUCLEOTIDE SEQUENCE</scope>
    <source>
        <strain evidence="2">CBS 314.62</strain>
    </source>
</reference>
<gene>
    <name evidence="2" type="ORF">B0T22DRAFT_483041</name>
</gene>
<organism evidence="2 3">
    <name type="scientific">Podospora appendiculata</name>
    <dbReference type="NCBI Taxonomy" id="314037"/>
    <lineage>
        <taxon>Eukaryota</taxon>
        <taxon>Fungi</taxon>
        <taxon>Dikarya</taxon>
        <taxon>Ascomycota</taxon>
        <taxon>Pezizomycotina</taxon>
        <taxon>Sordariomycetes</taxon>
        <taxon>Sordariomycetidae</taxon>
        <taxon>Sordariales</taxon>
        <taxon>Podosporaceae</taxon>
        <taxon>Podospora</taxon>
    </lineage>
</organism>
<keyword evidence="3" id="KW-1185">Reference proteome</keyword>
<feature type="region of interest" description="Disordered" evidence="1">
    <location>
        <begin position="1"/>
        <end position="239"/>
    </location>
</feature>
<protein>
    <submittedName>
        <fullName evidence="2">Uncharacterized protein</fullName>
    </submittedName>
</protein>
<dbReference type="Proteomes" id="UP001270362">
    <property type="component" value="Unassembled WGS sequence"/>
</dbReference>
<dbReference type="EMBL" id="JAULSO010000003">
    <property type="protein sequence ID" value="KAK3686138.1"/>
    <property type="molecule type" value="Genomic_DNA"/>
</dbReference>
<feature type="compositionally biased region" description="Pro residues" evidence="1">
    <location>
        <begin position="205"/>
        <end position="220"/>
    </location>
</feature>
<evidence type="ECO:0000313" key="2">
    <source>
        <dbReference type="EMBL" id="KAK3686138.1"/>
    </source>
</evidence>
<reference evidence="2" key="1">
    <citation type="journal article" date="2023" name="Mol. Phylogenet. Evol.">
        <title>Genome-scale phylogeny and comparative genomics of the fungal order Sordariales.</title>
        <authorList>
            <person name="Hensen N."/>
            <person name="Bonometti L."/>
            <person name="Westerberg I."/>
            <person name="Brannstrom I.O."/>
            <person name="Guillou S."/>
            <person name="Cros-Aarteil S."/>
            <person name="Calhoun S."/>
            <person name="Haridas S."/>
            <person name="Kuo A."/>
            <person name="Mondo S."/>
            <person name="Pangilinan J."/>
            <person name="Riley R."/>
            <person name="LaButti K."/>
            <person name="Andreopoulos B."/>
            <person name="Lipzen A."/>
            <person name="Chen C."/>
            <person name="Yan M."/>
            <person name="Daum C."/>
            <person name="Ng V."/>
            <person name="Clum A."/>
            <person name="Steindorff A."/>
            <person name="Ohm R.A."/>
            <person name="Martin F."/>
            <person name="Silar P."/>
            <person name="Natvig D.O."/>
            <person name="Lalanne C."/>
            <person name="Gautier V."/>
            <person name="Ament-Velasquez S.L."/>
            <person name="Kruys A."/>
            <person name="Hutchinson M.I."/>
            <person name="Powell A.J."/>
            <person name="Barry K."/>
            <person name="Miller A.N."/>
            <person name="Grigoriev I.V."/>
            <person name="Debuchy R."/>
            <person name="Gladieux P."/>
            <person name="Hiltunen Thoren M."/>
            <person name="Johannesson H."/>
        </authorList>
    </citation>
    <scope>NUCLEOTIDE SEQUENCE</scope>
    <source>
        <strain evidence="2">CBS 314.62</strain>
    </source>
</reference>
<dbReference type="AlphaFoldDB" id="A0AAE0X731"/>